<dbReference type="EMBL" id="JASJQH010000177">
    <property type="protein sequence ID" value="KAK9766214.1"/>
    <property type="molecule type" value="Genomic_DNA"/>
</dbReference>
<dbReference type="PROSITE" id="PS51804">
    <property type="entry name" value="ZF_C2HC_LYAR"/>
    <property type="match status" value="2"/>
</dbReference>
<feature type="compositionally biased region" description="Basic and acidic residues" evidence="8">
    <location>
        <begin position="89"/>
        <end position="105"/>
    </location>
</feature>
<comment type="subcellular location">
    <subcellularLocation>
        <location evidence="1">Nucleus</location>
    </subcellularLocation>
</comment>
<evidence type="ECO:0000256" key="6">
    <source>
        <dbReference type="ARBA" id="ARBA00023242"/>
    </source>
</evidence>
<dbReference type="PANTHER" id="PTHR13100:SF10">
    <property type="entry name" value="CELL GROWTH-REGULATING NUCLEOLAR PROTEIN"/>
    <property type="match status" value="1"/>
</dbReference>
<evidence type="ECO:0000259" key="9">
    <source>
        <dbReference type="Pfam" id="PF08790"/>
    </source>
</evidence>
<keyword evidence="5" id="KW-0862">Zinc</keyword>
<feature type="compositionally biased region" description="Low complexity" evidence="8">
    <location>
        <begin position="69"/>
        <end position="88"/>
    </location>
</feature>
<evidence type="ECO:0000256" key="5">
    <source>
        <dbReference type="ARBA" id="ARBA00022833"/>
    </source>
</evidence>
<reference evidence="10 11" key="1">
    <citation type="submission" date="2023-04" db="EMBL/GenBank/DDBJ databases">
        <title>Genome of Basidiobolus ranarum AG-B5.</title>
        <authorList>
            <person name="Stajich J.E."/>
            <person name="Carter-House D."/>
            <person name="Gryganskyi A."/>
        </authorList>
    </citation>
    <scope>NUCLEOTIDE SEQUENCE [LARGE SCALE GENOMIC DNA]</scope>
    <source>
        <strain evidence="10 11">AG-B5</strain>
    </source>
</reference>
<keyword evidence="6" id="KW-0539">Nucleus</keyword>
<dbReference type="Gene3D" id="3.30.1490.490">
    <property type="match status" value="1"/>
</dbReference>
<evidence type="ECO:0000256" key="4">
    <source>
        <dbReference type="ARBA" id="ARBA00022771"/>
    </source>
</evidence>
<dbReference type="SUPFAM" id="SSF57667">
    <property type="entry name" value="beta-beta-alpha zinc fingers"/>
    <property type="match status" value="2"/>
</dbReference>
<proteinExistence type="predicted"/>
<dbReference type="Proteomes" id="UP001479436">
    <property type="component" value="Unassembled WGS sequence"/>
</dbReference>
<dbReference type="InterPro" id="IPR014898">
    <property type="entry name" value="Znf_C2H2_LYAR"/>
</dbReference>
<feature type="region of interest" description="Disordered" evidence="8">
    <location>
        <begin position="62"/>
        <end position="137"/>
    </location>
</feature>
<evidence type="ECO:0000256" key="7">
    <source>
        <dbReference type="PROSITE-ProRule" id="PRU01145"/>
    </source>
</evidence>
<accession>A0ABR2WXG8</accession>
<gene>
    <name evidence="10" type="ORF">K7432_004865</name>
</gene>
<dbReference type="PANTHER" id="PTHR13100">
    <property type="entry name" value="CELL GROWTH-REGULATING NUCLEOLAR PROTEIN LYAR"/>
    <property type="match status" value="1"/>
</dbReference>
<dbReference type="InterPro" id="IPR036236">
    <property type="entry name" value="Znf_C2H2_sf"/>
</dbReference>
<evidence type="ECO:0000256" key="8">
    <source>
        <dbReference type="SAM" id="MobiDB-lite"/>
    </source>
</evidence>
<keyword evidence="2" id="KW-0479">Metal-binding</keyword>
<evidence type="ECO:0000256" key="2">
    <source>
        <dbReference type="ARBA" id="ARBA00022723"/>
    </source>
</evidence>
<keyword evidence="3" id="KW-0677">Repeat</keyword>
<dbReference type="InterPro" id="IPR039999">
    <property type="entry name" value="LYAR"/>
</dbReference>
<keyword evidence="4 7" id="KW-0863">Zinc-finger</keyword>
<name>A0ABR2WXG8_9FUNG</name>
<evidence type="ECO:0000313" key="10">
    <source>
        <dbReference type="EMBL" id="KAK9766214.1"/>
    </source>
</evidence>
<comment type="caution">
    <text evidence="10">The sequence shown here is derived from an EMBL/GenBank/DDBJ whole genome shotgun (WGS) entry which is preliminary data.</text>
</comment>
<evidence type="ECO:0000256" key="3">
    <source>
        <dbReference type="ARBA" id="ARBA00022737"/>
    </source>
</evidence>
<evidence type="ECO:0000256" key="1">
    <source>
        <dbReference type="ARBA" id="ARBA00004123"/>
    </source>
</evidence>
<keyword evidence="11" id="KW-1185">Reference proteome</keyword>
<evidence type="ECO:0000313" key="11">
    <source>
        <dbReference type="Proteomes" id="UP001479436"/>
    </source>
</evidence>
<dbReference type="Pfam" id="PF08790">
    <property type="entry name" value="zf-LYAR"/>
    <property type="match status" value="1"/>
</dbReference>
<feature type="domain" description="Zinc finger C2H2 LYAR-type" evidence="9">
    <location>
        <begin position="30"/>
        <end position="57"/>
    </location>
</feature>
<sequence length="206" mass="23513">MVSFVCDCCQETLKKNKLDSHFNRCYNASYSCIDCYVSFQGTEYRQHTACITEAEKYEKGLFKGKKGGNKPQTPTTPKPAAQPATIVADLKKVADDKKEPVAETPKKRKEEKKEKESSKKKAKKDDSSEGKWDEKKLDSDYSKTVKLAIQSVLEKENDLPLKTLRKKVVKKFSKHPECKLDKSEIEKKFEEFVSLFSFTSAALHQL</sequence>
<organism evidence="10 11">
    <name type="scientific">Basidiobolus ranarum</name>
    <dbReference type="NCBI Taxonomy" id="34480"/>
    <lineage>
        <taxon>Eukaryota</taxon>
        <taxon>Fungi</taxon>
        <taxon>Fungi incertae sedis</taxon>
        <taxon>Zoopagomycota</taxon>
        <taxon>Entomophthoromycotina</taxon>
        <taxon>Basidiobolomycetes</taxon>
        <taxon>Basidiobolales</taxon>
        <taxon>Basidiobolaceae</taxon>
        <taxon>Basidiobolus</taxon>
    </lineage>
</organism>
<protein>
    <recommendedName>
        <fullName evidence="9">Zinc finger C2H2 LYAR-type domain-containing protein</fullName>
    </recommendedName>
</protein>
<feature type="compositionally biased region" description="Basic and acidic residues" evidence="8">
    <location>
        <begin position="111"/>
        <end position="137"/>
    </location>
</feature>